<keyword evidence="2" id="KW-1185">Reference proteome</keyword>
<reference evidence="2" key="1">
    <citation type="submission" date="2016-12" db="EMBL/GenBank/DDBJ databases">
        <title>Complete Genome Sequence of Beggiatoa leptomitiformis D-401.</title>
        <authorList>
            <person name="Fomenkov A."/>
            <person name="Vincze T."/>
            <person name="Grabovich M."/>
            <person name="Anton B.P."/>
            <person name="Dubinina G."/>
            <person name="Orlova M."/>
            <person name="Belousova E."/>
            <person name="Roberts R.J."/>
        </authorList>
    </citation>
    <scope>NUCLEOTIDE SEQUENCE [LARGE SCALE GENOMIC DNA]</scope>
    <source>
        <strain evidence="2">D-401</strain>
    </source>
</reference>
<sequence>MYSNSICSDKFEFLIKNDKKTHYCLFLKSNSYYAHFCFVHCFSKCSLEGFEFNFKGKHMWIVQQILISKELFYNVDTNTLFDRSDIKEWHEQITPSMRNLLAEQPINEQDKQHTEMDNRIKEYIEKEYPETK</sequence>
<dbReference type="KEGG" id="blep:AL038_12860"/>
<protein>
    <submittedName>
        <fullName evidence="1">Uncharacterized protein</fullName>
    </submittedName>
</protein>
<dbReference type="Proteomes" id="UP000234271">
    <property type="component" value="Chromosome"/>
</dbReference>
<proteinExistence type="predicted"/>
<evidence type="ECO:0000313" key="2">
    <source>
        <dbReference type="Proteomes" id="UP000234271"/>
    </source>
</evidence>
<accession>A0A2N9YFJ8</accession>
<dbReference type="AlphaFoldDB" id="A0A2N9YFJ8"/>
<dbReference type="STRING" id="288004.AL038_12860"/>
<dbReference type="EMBL" id="CP018889">
    <property type="protein sequence ID" value="AUI69243.1"/>
    <property type="molecule type" value="Genomic_DNA"/>
</dbReference>
<name>A0A2N9YFJ8_9GAMM</name>
<evidence type="ECO:0000313" key="1">
    <source>
        <dbReference type="EMBL" id="AUI69243.1"/>
    </source>
</evidence>
<dbReference type="RefSeq" id="WP_062153427.1">
    <property type="nucleotide sequence ID" value="NZ_CP012373.2"/>
</dbReference>
<gene>
    <name evidence="1" type="ORF">BLE401_11415</name>
</gene>
<organism evidence="1 2">
    <name type="scientific">Beggiatoa leptomitoformis</name>
    <dbReference type="NCBI Taxonomy" id="288004"/>
    <lineage>
        <taxon>Bacteria</taxon>
        <taxon>Pseudomonadati</taxon>
        <taxon>Pseudomonadota</taxon>
        <taxon>Gammaproteobacteria</taxon>
        <taxon>Thiotrichales</taxon>
        <taxon>Thiotrichaceae</taxon>
        <taxon>Beggiatoa</taxon>
    </lineage>
</organism>